<dbReference type="EMBL" id="PKIW01000020">
    <property type="protein sequence ID" value="PLT11348.1"/>
    <property type="molecule type" value="Genomic_DNA"/>
</dbReference>
<dbReference type="Proteomes" id="UP000235119">
    <property type="component" value="Unassembled WGS sequence"/>
</dbReference>
<dbReference type="InterPro" id="IPR057087">
    <property type="entry name" value="Gp12-like"/>
</dbReference>
<comment type="caution">
    <text evidence="2">The sequence shown here is derived from an EMBL/GenBank/DDBJ whole genome shotgun (WGS) entry which is preliminary data.</text>
</comment>
<name>A0A2N5KYN7_9LACO</name>
<evidence type="ECO:0000313" key="3">
    <source>
        <dbReference type="Proteomes" id="UP000235119"/>
    </source>
</evidence>
<dbReference type="NCBIfam" id="NF047498">
    <property type="entry name" value="LIC_12616_fam"/>
    <property type="match status" value="1"/>
</dbReference>
<dbReference type="Pfam" id="PF23961">
    <property type="entry name" value="Phage_tail_terminator_9"/>
    <property type="match status" value="1"/>
</dbReference>
<evidence type="ECO:0000259" key="1">
    <source>
        <dbReference type="Pfam" id="PF23961"/>
    </source>
</evidence>
<protein>
    <recommendedName>
        <fullName evidence="1">Phage neck terminator protein gp12-like domain-containing protein</fullName>
    </recommendedName>
</protein>
<feature type="domain" description="Phage neck terminator protein gp12-like" evidence="1">
    <location>
        <begin position="27"/>
        <end position="163"/>
    </location>
</feature>
<organism evidence="2 3">
    <name type="scientific">Lactobacillus crispatus</name>
    <dbReference type="NCBI Taxonomy" id="47770"/>
    <lineage>
        <taxon>Bacteria</taxon>
        <taxon>Bacillati</taxon>
        <taxon>Bacillota</taxon>
        <taxon>Bacilli</taxon>
        <taxon>Lactobacillales</taxon>
        <taxon>Lactobacillaceae</taxon>
        <taxon>Lactobacillus</taxon>
    </lineage>
</organism>
<gene>
    <name evidence="2" type="ORF">CYJ79_05210</name>
</gene>
<sequence>MTQAQMPPMVDNYLVIYQLIQVVNQKYHCGVYPQMNAGLRSNYPFITYDWVDPGSDVTLDETDVMEVRLQIDVQATDMYEALNTANDLRKTLAHSYGYRRFFKQAHVIPHNVSGTSSRNFYNGTQLPVYRFGFDCSFSIYCAGTIYKPEDLNFEFNETTIESIKAMNPMTGKEINVRKEEL</sequence>
<reference evidence="2 3" key="1">
    <citation type="submission" date="2017-12" db="EMBL/GenBank/DDBJ databases">
        <title>Phylogenetic diversity of female urinary microbiome.</title>
        <authorList>
            <person name="Thomas-White K."/>
            <person name="Wolfe A.J."/>
        </authorList>
    </citation>
    <scope>NUCLEOTIDE SEQUENCE [LARGE SCALE GENOMIC DNA]</scope>
    <source>
        <strain evidence="2 3">UMB0085</strain>
    </source>
</reference>
<accession>A0A2N5KYN7</accession>
<dbReference type="AlphaFoldDB" id="A0A2N5KYN7"/>
<proteinExistence type="predicted"/>
<evidence type="ECO:0000313" key="2">
    <source>
        <dbReference type="EMBL" id="PLT11348.1"/>
    </source>
</evidence>